<name>A0A8I6TG72_CIMLE</name>
<keyword evidence="8" id="KW-0137">Centromere</keyword>
<evidence type="ECO:0000256" key="1">
    <source>
        <dbReference type="ARBA" id="ARBA00004584"/>
    </source>
</evidence>
<keyword evidence="4" id="KW-0132">Cell division</keyword>
<organism evidence="11 12">
    <name type="scientific">Cimex lectularius</name>
    <name type="common">Bed bug</name>
    <name type="synonym">Acanthia lectularia</name>
    <dbReference type="NCBI Taxonomy" id="79782"/>
    <lineage>
        <taxon>Eukaryota</taxon>
        <taxon>Metazoa</taxon>
        <taxon>Ecdysozoa</taxon>
        <taxon>Arthropoda</taxon>
        <taxon>Hexapoda</taxon>
        <taxon>Insecta</taxon>
        <taxon>Pterygota</taxon>
        <taxon>Neoptera</taxon>
        <taxon>Paraneoptera</taxon>
        <taxon>Hemiptera</taxon>
        <taxon>Heteroptera</taxon>
        <taxon>Panheteroptera</taxon>
        <taxon>Cimicomorpha</taxon>
        <taxon>Cimicidae</taxon>
        <taxon>Cimex</taxon>
    </lineage>
</organism>
<evidence type="ECO:0000256" key="4">
    <source>
        <dbReference type="ARBA" id="ARBA00022618"/>
    </source>
</evidence>
<proteinExistence type="inferred from homology"/>
<dbReference type="GO" id="GO:0051301">
    <property type="term" value="P:cell division"/>
    <property type="evidence" value="ECO:0007669"/>
    <property type="project" value="UniProtKB-KW"/>
</dbReference>
<evidence type="ECO:0000259" key="10">
    <source>
        <dbReference type="Pfam" id="PF03800"/>
    </source>
</evidence>
<keyword evidence="7" id="KW-0131">Cell cycle</keyword>
<evidence type="ECO:0000256" key="2">
    <source>
        <dbReference type="ARBA" id="ARBA00005498"/>
    </source>
</evidence>
<feature type="coiled-coil region" evidence="9">
    <location>
        <begin position="160"/>
        <end position="249"/>
    </location>
</feature>
<keyword evidence="12" id="KW-1185">Reference proteome</keyword>
<dbReference type="InterPro" id="IPR005549">
    <property type="entry name" value="Kinetochore_Nuf2_N"/>
</dbReference>
<dbReference type="Gene3D" id="1.10.418.60">
    <property type="entry name" value="Ncd80 complex, Nuf2 subunit"/>
    <property type="match status" value="1"/>
</dbReference>
<accession>A0A8I6TG72</accession>
<evidence type="ECO:0000256" key="9">
    <source>
        <dbReference type="SAM" id="Coils"/>
    </source>
</evidence>
<reference evidence="11" key="1">
    <citation type="submission" date="2022-01" db="UniProtKB">
        <authorList>
            <consortium name="EnsemblMetazoa"/>
        </authorList>
    </citation>
    <scope>IDENTIFICATION</scope>
</reference>
<evidence type="ECO:0000313" key="12">
    <source>
        <dbReference type="Proteomes" id="UP000494040"/>
    </source>
</evidence>
<feature type="domain" description="Kinetochore protein Nuf2 N-terminal" evidence="10">
    <location>
        <begin position="6"/>
        <end position="125"/>
    </location>
</feature>
<sequence>MTMNQLVNRINGYFNEPMFTVAELQKPYPSLVGTFFLKLMGNFEVDTDNIRTFQMQECNPEDLEILSELNLVAAIRYIFQFLNFGLLDLLNPGQKRTVDLILHSLEFYNFCDERVMKLEDCVIEYRQAQASIIEAMKRKDLISQKLNEVAIEKDSIQLKMNSLRHVAKDKSNTVTELEREVKTIRSEADKLNVIEEKLDSNIATLEAQLFELNTEISNLRNDVVDNPEVDQDNLKQKEAEKEIVQQQKEATWEKLKKKSEDKKQLAAITSAFKSLSQHADVTTLINNTVKKQDLLNTLLDQLSKLQAKEAKEKEIESLDMKISSEEKSLEEMKTSSYKKELELLKLIEENKRIYNEELAKENKNTKTWTETQEEFEKLSEEEQQLHEKFSSQYNTFIKTVDTLSSSILN</sequence>
<evidence type="ECO:0000256" key="6">
    <source>
        <dbReference type="ARBA" id="ARBA00023054"/>
    </source>
</evidence>
<dbReference type="AlphaFoldDB" id="A0A8I6TG72"/>
<evidence type="ECO:0000256" key="5">
    <source>
        <dbReference type="ARBA" id="ARBA00022776"/>
    </source>
</evidence>
<feature type="coiled-coil region" evidence="9">
    <location>
        <begin position="308"/>
        <end position="364"/>
    </location>
</feature>
<dbReference type="OrthoDB" id="6628077at2759"/>
<evidence type="ECO:0000256" key="7">
    <source>
        <dbReference type="ARBA" id="ARBA00023306"/>
    </source>
</evidence>
<dbReference type="Proteomes" id="UP000494040">
    <property type="component" value="Unassembled WGS sequence"/>
</dbReference>
<protein>
    <recommendedName>
        <fullName evidence="10">Kinetochore protein Nuf2 N-terminal domain-containing protein</fullName>
    </recommendedName>
</protein>
<dbReference type="InterPro" id="IPR038275">
    <property type="entry name" value="Nuf2_N_sf"/>
</dbReference>
<evidence type="ECO:0000256" key="8">
    <source>
        <dbReference type="ARBA" id="ARBA00023328"/>
    </source>
</evidence>
<keyword evidence="3" id="KW-0158">Chromosome</keyword>
<dbReference type="GeneID" id="106669457"/>
<dbReference type="OMA" id="TGAMIND"/>
<keyword evidence="5" id="KW-0498">Mitosis</keyword>
<evidence type="ECO:0000256" key="3">
    <source>
        <dbReference type="ARBA" id="ARBA00022454"/>
    </source>
</evidence>
<dbReference type="EnsemblMetazoa" id="XM_014398952.2">
    <property type="protein sequence ID" value="XP_014254438.1"/>
    <property type="gene ID" value="LOC106669457"/>
</dbReference>
<dbReference type="Pfam" id="PF03800">
    <property type="entry name" value="Nuf2"/>
    <property type="match status" value="1"/>
</dbReference>
<evidence type="ECO:0000313" key="11">
    <source>
        <dbReference type="EnsemblMetazoa" id="XP_014254438.1"/>
    </source>
</evidence>
<dbReference type="KEGG" id="clec:106669457"/>
<comment type="similarity">
    <text evidence="2">Belongs to the NUF2 family.</text>
</comment>
<dbReference type="GO" id="GO:0031262">
    <property type="term" value="C:Ndc80 complex"/>
    <property type="evidence" value="ECO:0007669"/>
    <property type="project" value="InterPro"/>
</dbReference>
<keyword evidence="6 9" id="KW-0175">Coiled coil</keyword>
<dbReference type="RefSeq" id="XP_014254438.1">
    <property type="nucleotide sequence ID" value="XM_014398952.2"/>
</dbReference>
<comment type="subcellular location">
    <subcellularLocation>
        <location evidence="1">Chromosome</location>
        <location evidence="1">Centromere</location>
    </subcellularLocation>
</comment>